<name>A0A061IDZ3_CRIGR</name>
<reference evidence="2" key="1">
    <citation type="journal article" date="2013" name="Nat. Biotechnol.">
        <title>Chinese hamster genome sequenced from sorted chromosomes.</title>
        <authorList>
            <person name="Brinkrolf K."/>
            <person name="Rupp O."/>
            <person name="Laux H."/>
            <person name="Kollin F."/>
            <person name="Ernst W."/>
            <person name="Linke B."/>
            <person name="Kofler R."/>
            <person name="Romand S."/>
            <person name="Hesse F."/>
            <person name="Budach W.E."/>
            <person name="Galosy S."/>
            <person name="Muller D."/>
            <person name="Noll T."/>
            <person name="Wienberg J."/>
            <person name="Jostock T."/>
            <person name="Leonard M."/>
            <person name="Grillari J."/>
            <person name="Tauch A."/>
            <person name="Goesmann A."/>
            <person name="Helk B."/>
            <person name="Mott J.E."/>
            <person name="Puhler A."/>
            <person name="Borth N."/>
        </authorList>
    </citation>
    <scope>NUCLEOTIDE SEQUENCE [LARGE SCALE GENOMIC DNA]</scope>
    <source>
        <strain evidence="2">17A/GY</strain>
    </source>
</reference>
<evidence type="ECO:0000313" key="1">
    <source>
        <dbReference type="EMBL" id="ERE83707.1"/>
    </source>
</evidence>
<dbReference type="AlphaFoldDB" id="A0A061IDZ3"/>
<protein>
    <submittedName>
        <fullName evidence="1">Uncharacterized protein</fullName>
    </submittedName>
</protein>
<organism evidence="1 2">
    <name type="scientific">Cricetulus griseus</name>
    <name type="common">Chinese hamster</name>
    <name type="synonym">Cricetulus barabensis griseus</name>
    <dbReference type="NCBI Taxonomy" id="10029"/>
    <lineage>
        <taxon>Eukaryota</taxon>
        <taxon>Metazoa</taxon>
        <taxon>Chordata</taxon>
        <taxon>Craniata</taxon>
        <taxon>Vertebrata</taxon>
        <taxon>Euteleostomi</taxon>
        <taxon>Mammalia</taxon>
        <taxon>Eutheria</taxon>
        <taxon>Euarchontoglires</taxon>
        <taxon>Glires</taxon>
        <taxon>Rodentia</taxon>
        <taxon>Myomorpha</taxon>
        <taxon>Muroidea</taxon>
        <taxon>Cricetidae</taxon>
        <taxon>Cricetinae</taxon>
        <taxon>Cricetulus</taxon>
    </lineage>
</organism>
<gene>
    <name evidence="1" type="ORF">H671_2g6517</name>
</gene>
<dbReference type="Proteomes" id="UP000030759">
    <property type="component" value="Unassembled WGS sequence"/>
</dbReference>
<dbReference type="EMBL" id="KE668592">
    <property type="protein sequence ID" value="ERE83707.1"/>
    <property type="molecule type" value="Genomic_DNA"/>
</dbReference>
<accession>A0A061IDZ3</accession>
<sequence>MEKSSCQIYFGIPSLLKIRFDVQLWYGSVHGPQGQLMWSAKPTLLCAVAAMMYKQDDSSATFDTANGTKPTASSLVPSPPISLSLPSVTVEGHLGCFQVLAVLNKASMNMIGTRHDYHHPISAGSNLEKDAMPPFPIVVT</sequence>
<proteinExistence type="predicted"/>
<evidence type="ECO:0000313" key="2">
    <source>
        <dbReference type="Proteomes" id="UP000030759"/>
    </source>
</evidence>